<feature type="signal peptide" evidence="1">
    <location>
        <begin position="1"/>
        <end position="22"/>
    </location>
</feature>
<gene>
    <name evidence="2" type="ORF">XELAEV_18044850mg</name>
</gene>
<evidence type="ECO:0008006" key="4">
    <source>
        <dbReference type="Google" id="ProtNLM"/>
    </source>
</evidence>
<organism evidence="2 3">
    <name type="scientific">Xenopus laevis</name>
    <name type="common">African clawed frog</name>
    <dbReference type="NCBI Taxonomy" id="8355"/>
    <lineage>
        <taxon>Eukaryota</taxon>
        <taxon>Metazoa</taxon>
        <taxon>Chordata</taxon>
        <taxon>Craniata</taxon>
        <taxon>Vertebrata</taxon>
        <taxon>Euteleostomi</taxon>
        <taxon>Amphibia</taxon>
        <taxon>Batrachia</taxon>
        <taxon>Anura</taxon>
        <taxon>Pipoidea</taxon>
        <taxon>Pipidae</taxon>
        <taxon>Xenopodinae</taxon>
        <taxon>Xenopus</taxon>
        <taxon>Xenopus</taxon>
    </lineage>
</organism>
<keyword evidence="1" id="KW-0732">Signal</keyword>
<name>A0A974H3P0_XENLA</name>
<accession>A0A974H3P0</accession>
<dbReference type="AlphaFoldDB" id="A0A974H3P0"/>
<protein>
    <recommendedName>
        <fullName evidence="4">Secreted protein</fullName>
    </recommendedName>
</protein>
<evidence type="ECO:0000313" key="3">
    <source>
        <dbReference type="Proteomes" id="UP000694892"/>
    </source>
</evidence>
<reference evidence="3" key="1">
    <citation type="journal article" date="2016" name="Nature">
        <title>Genome evolution in the allotetraploid frog Xenopus laevis.</title>
        <authorList>
            <person name="Session A.M."/>
            <person name="Uno Y."/>
            <person name="Kwon T."/>
            <person name="Chapman J.A."/>
            <person name="Toyoda A."/>
            <person name="Takahashi S."/>
            <person name="Fukui A."/>
            <person name="Hikosaka A."/>
            <person name="Suzuki A."/>
            <person name="Kondo M."/>
            <person name="van Heeringen S.J."/>
            <person name="Quigley I."/>
            <person name="Heinz S."/>
            <person name="Ogino H."/>
            <person name="Ochi H."/>
            <person name="Hellsten U."/>
            <person name="Lyons J.B."/>
            <person name="Simakov O."/>
            <person name="Putnam N."/>
            <person name="Stites J."/>
            <person name="Kuroki Y."/>
            <person name="Tanaka T."/>
            <person name="Michiue T."/>
            <person name="Watanabe M."/>
            <person name="Bogdanovic O."/>
            <person name="Lister R."/>
            <person name="Georgiou G."/>
            <person name="Paranjpe S.S."/>
            <person name="van Kruijsbergen I."/>
            <person name="Shu S."/>
            <person name="Carlson J."/>
            <person name="Kinoshita T."/>
            <person name="Ohta Y."/>
            <person name="Mawaribuchi S."/>
            <person name="Jenkins J."/>
            <person name="Grimwood J."/>
            <person name="Schmutz J."/>
            <person name="Mitros T."/>
            <person name="Mozaffari S.V."/>
            <person name="Suzuki Y."/>
            <person name="Haramoto Y."/>
            <person name="Yamamoto T.S."/>
            <person name="Takagi C."/>
            <person name="Heald R."/>
            <person name="Miller K."/>
            <person name="Haudenschild C."/>
            <person name="Kitzman J."/>
            <person name="Nakayama T."/>
            <person name="Izutsu Y."/>
            <person name="Robert J."/>
            <person name="Fortriede J."/>
            <person name="Burns K."/>
            <person name="Lotay V."/>
            <person name="Karimi K."/>
            <person name="Yasuoka Y."/>
            <person name="Dichmann D.S."/>
            <person name="Flajnik M.F."/>
            <person name="Houston D.W."/>
            <person name="Shendure J."/>
            <person name="DuPasquier L."/>
            <person name="Vize P.D."/>
            <person name="Zorn A.M."/>
            <person name="Ito M."/>
            <person name="Marcotte E.M."/>
            <person name="Wallingford J.B."/>
            <person name="Ito Y."/>
            <person name="Asashima M."/>
            <person name="Ueno N."/>
            <person name="Matsuda Y."/>
            <person name="Veenstra G.J."/>
            <person name="Fujiyama A."/>
            <person name="Harland R.M."/>
            <person name="Taira M."/>
            <person name="Rokhsar D.S."/>
        </authorList>
    </citation>
    <scope>NUCLEOTIDE SEQUENCE [LARGE SCALE GENOMIC DNA]</scope>
    <source>
        <strain evidence="3">J</strain>
    </source>
</reference>
<evidence type="ECO:0000256" key="1">
    <source>
        <dbReference type="SAM" id="SignalP"/>
    </source>
</evidence>
<sequence>MIVCTTFAMLFIWTQFHSPLMSLSILCQIAVRSDETKALPFSLADIDFISSESSTQVSSWFMKSESVWFEVTISVIS</sequence>
<dbReference type="Proteomes" id="UP000694892">
    <property type="component" value="Chromosome 9_10L"/>
</dbReference>
<feature type="chain" id="PRO_5037952995" description="Secreted protein" evidence="1">
    <location>
        <begin position="23"/>
        <end position="77"/>
    </location>
</feature>
<evidence type="ECO:0000313" key="2">
    <source>
        <dbReference type="EMBL" id="OCT63754.1"/>
    </source>
</evidence>
<proteinExistence type="predicted"/>
<dbReference type="EMBL" id="CM004482">
    <property type="protein sequence ID" value="OCT63754.1"/>
    <property type="molecule type" value="Genomic_DNA"/>
</dbReference>